<dbReference type="InterPro" id="IPR020084">
    <property type="entry name" value="NUDIX_hydrolase_CS"/>
</dbReference>
<name>A0A9D1A5Z5_9FIRM</name>
<proteinExistence type="inferred from homology"/>
<evidence type="ECO:0000256" key="2">
    <source>
        <dbReference type="ARBA" id="ARBA00001947"/>
    </source>
</evidence>
<dbReference type="InterPro" id="IPR015376">
    <property type="entry name" value="Znr_NADH_PPase"/>
</dbReference>
<evidence type="ECO:0000256" key="9">
    <source>
        <dbReference type="ARBA" id="ARBA00023679"/>
    </source>
</evidence>
<dbReference type="Pfam" id="PF00293">
    <property type="entry name" value="NUDIX"/>
    <property type="match status" value="1"/>
</dbReference>
<evidence type="ECO:0000256" key="4">
    <source>
        <dbReference type="ARBA" id="ARBA00012381"/>
    </source>
</evidence>
<dbReference type="InterPro" id="IPR049734">
    <property type="entry name" value="NudC-like_C"/>
</dbReference>
<evidence type="ECO:0000259" key="10">
    <source>
        <dbReference type="PROSITE" id="PS51462"/>
    </source>
</evidence>
<comment type="catalytic activity">
    <reaction evidence="9">
        <text>a 5'-end NAD(+)-phospho-ribonucleoside in mRNA + H2O = a 5'-end phospho-adenosine-phospho-ribonucleoside in mRNA + beta-nicotinamide D-ribonucleotide + 2 H(+)</text>
        <dbReference type="Rhea" id="RHEA:60876"/>
        <dbReference type="Rhea" id="RHEA-COMP:15698"/>
        <dbReference type="Rhea" id="RHEA-COMP:15719"/>
        <dbReference type="ChEBI" id="CHEBI:14649"/>
        <dbReference type="ChEBI" id="CHEBI:15377"/>
        <dbReference type="ChEBI" id="CHEBI:15378"/>
        <dbReference type="ChEBI" id="CHEBI:144029"/>
        <dbReference type="ChEBI" id="CHEBI:144051"/>
    </reaction>
    <physiologicalReaction direction="left-to-right" evidence="9">
        <dbReference type="Rhea" id="RHEA:60877"/>
    </physiologicalReaction>
</comment>
<reference evidence="11" key="2">
    <citation type="journal article" date="2021" name="PeerJ">
        <title>Extensive microbial diversity within the chicken gut microbiome revealed by metagenomics and culture.</title>
        <authorList>
            <person name="Gilroy R."/>
            <person name="Ravi A."/>
            <person name="Getino M."/>
            <person name="Pursley I."/>
            <person name="Horton D.L."/>
            <person name="Alikhan N.F."/>
            <person name="Baker D."/>
            <person name="Gharbi K."/>
            <person name="Hall N."/>
            <person name="Watson M."/>
            <person name="Adriaenssens E.M."/>
            <person name="Foster-Nyarko E."/>
            <person name="Jarju S."/>
            <person name="Secka A."/>
            <person name="Antonio M."/>
            <person name="Oren A."/>
            <person name="Chaudhuri R.R."/>
            <person name="La Ragione R."/>
            <person name="Hildebrand F."/>
            <person name="Pallen M.J."/>
        </authorList>
    </citation>
    <scope>NUCLEOTIDE SEQUENCE</scope>
    <source>
        <strain evidence="11">ChiHjej9B8-7071</strain>
    </source>
</reference>
<evidence type="ECO:0000256" key="8">
    <source>
        <dbReference type="ARBA" id="ARBA00023027"/>
    </source>
</evidence>
<accession>A0A9D1A5Z5</accession>
<dbReference type="PANTHER" id="PTHR42904">
    <property type="entry name" value="NUDIX HYDROLASE, NUDC SUBFAMILY"/>
    <property type="match status" value="1"/>
</dbReference>
<dbReference type="GO" id="GO:0019677">
    <property type="term" value="P:NAD+ catabolic process"/>
    <property type="evidence" value="ECO:0007669"/>
    <property type="project" value="TreeGrafter"/>
</dbReference>
<dbReference type="NCBIfam" id="NF001299">
    <property type="entry name" value="PRK00241.1"/>
    <property type="match status" value="1"/>
</dbReference>
<dbReference type="GO" id="GO:0046872">
    <property type="term" value="F:metal ion binding"/>
    <property type="evidence" value="ECO:0007669"/>
    <property type="project" value="UniProtKB-KW"/>
</dbReference>
<evidence type="ECO:0000313" key="12">
    <source>
        <dbReference type="Proteomes" id="UP000824258"/>
    </source>
</evidence>
<dbReference type="PROSITE" id="PS51462">
    <property type="entry name" value="NUDIX"/>
    <property type="match status" value="1"/>
</dbReference>
<evidence type="ECO:0000256" key="6">
    <source>
        <dbReference type="ARBA" id="ARBA00022801"/>
    </source>
</evidence>
<comment type="cofactor">
    <cofactor evidence="1">
        <name>Mg(2+)</name>
        <dbReference type="ChEBI" id="CHEBI:18420"/>
    </cofactor>
</comment>
<dbReference type="SUPFAM" id="SSF55811">
    <property type="entry name" value="Nudix"/>
    <property type="match status" value="1"/>
</dbReference>
<dbReference type="InterPro" id="IPR015797">
    <property type="entry name" value="NUDIX_hydrolase-like_dom_sf"/>
</dbReference>
<comment type="cofactor">
    <cofactor evidence="2">
        <name>Zn(2+)</name>
        <dbReference type="ChEBI" id="CHEBI:29105"/>
    </cofactor>
</comment>
<dbReference type="InterPro" id="IPR050241">
    <property type="entry name" value="NAD-cap_RNA_hydrolase_NudC"/>
</dbReference>
<keyword evidence="7" id="KW-0460">Magnesium</keyword>
<evidence type="ECO:0000256" key="1">
    <source>
        <dbReference type="ARBA" id="ARBA00001946"/>
    </source>
</evidence>
<gene>
    <name evidence="11" type="primary">nudC</name>
    <name evidence="11" type="ORF">IAA70_00700</name>
</gene>
<sequence length="281" mass="31611">MIQDIAPHIYENQFSTAAPTSEDFCLVFGQDGLLCRVEQDHLVLPRLEALPPHSALTRLFSVDHRGFFLWEGDIPTPPAGFSYRPTKPLRDLCPDETLFALGAGESLWRWYQANRFCGHCGGKMTKGTTERSLVCPACGQVVYPKICPGVIAAVYDGDRLLLTRYQGRAFTRYALVAGFNEIGESIEDTVRREVMEEVGLRVKNLQFYKSQPWVFTDTLLMGFFAQLDGSDHITLQEDELSEAVWFSRAALPTDHSAISLTGEMIEYFRRHGAPQAKVNIL</sequence>
<evidence type="ECO:0000313" key="11">
    <source>
        <dbReference type="EMBL" id="HIR08902.1"/>
    </source>
</evidence>
<comment type="similarity">
    <text evidence="3">Belongs to the Nudix hydrolase family. NudC subfamily.</text>
</comment>
<organism evidence="11 12">
    <name type="scientific">Candidatus Avoscillospira stercoripullorum</name>
    <dbReference type="NCBI Taxonomy" id="2840709"/>
    <lineage>
        <taxon>Bacteria</taxon>
        <taxon>Bacillati</taxon>
        <taxon>Bacillota</taxon>
        <taxon>Clostridia</taxon>
        <taxon>Eubacteriales</taxon>
        <taxon>Oscillospiraceae</taxon>
        <taxon>Oscillospiraceae incertae sedis</taxon>
        <taxon>Candidatus Avoscillospira</taxon>
    </lineage>
</organism>
<evidence type="ECO:0000256" key="5">
    <source>
        <dbReference type="ARBA" id="ARBA00022723"/>
    </source>
</evidence>
<keyword evidence="5" id="KW-0479">Metal-binding</keyword>
<protein>
    <recommendedName>
        <fullName evidence="4">NAD(+) diphosphatase</fullName>
        <ecNumber evidence="4">3.6.1.22</ecNumber>
    </recommendedName>
</protein>
<dbReference type="EMBL" id="DVGD01000018">
    <property type="protein sequence ID" value="HIR08902.1"/>
    <property type="molecule type" value="Genomic_DNA"/>
</dbReference>
<dbReference type="InterPro" id="IPR000086">
    <property type="entry name" value="NUDIX_hydrolase_dom"/>
</dbReference>
<keyword evidence="6 11" id="KW-0378">Hydrolase</keyword>
<reference evidence="11" key="1">
    <citation type="submission" date="2020-10" db="EMBL/GenBank/DDBJ databases">
        <authorList>
            <person name="Gilroy R."/>
        </authorList>
    </citation>
    <scope>NUCLEOTIDE SEQUENCE</scope>
    <source>
        <strain evidence="11">ChiHjej9B8-7071</strain>
    </source>
</reference>
<dbReference type="GO" id="GO:0005829">
    <property type="term" value="C:cytosol"/>
    <property type="evidence" value="ECO:0007669"/>
    <property type="project" value="TreeGrafter"/>
</dbReference>
<evidence type="ECO:0000256" key="7">
    <source>
        <dbReference type="ARBA" id="ARBA00022842"/>
    </source>
</evidence>
<dbReference type="Pfam" id="PF09297">
    <property type="entry name" value="Zn_ribbon_NUD"/>
    <property type="match status" value="1"/>
</dbReference>
<dbReference type="AlphaFoldDB" id="A0A9D1A5Z5"/>
<keyword evidence="8" id="KW-0520">NAD</keyword>
<comment type="caution">
    <text evidence="11">The sequence shown here is derived from an EMBL/GenBank/DDBJ whole genome shotgun (WGS) entry which is preliminary data.</text>
</comment>
<feature type="domain" description="Nudix hydrolase" evidence="10">
    <location>
        <begin position="145"/>
        <end position="278"/>
    </location>
</feature>
<dbReference type="GO" id="GO:0006742">
    <property type="term" value="P:NADP+ catabolic process"/>
    <property type="evidence" value="ECO:0007669"/>
    <property type="project" value="TreeGrafter"/>
</dbReference>
<dbReference type="Proteomes" id="UP000824258">
    <property type="component" value="Unassembled WGS sequence"/>
</dbReference>
<dbReference type="GO" id="GO:0035529">
    <property type="term" value="F:NADH pyrophosphatase activity"/>
    <property type="evidence" value="ECO:0007669"/>
    <property type="project" value="TreeGrafter"/>
</dbReference>
<dbReference type="EC" id="3.6.1.22" evidence="4"/>
<dbReference type="PROSITE" id="PS00893">
    <property type="entry name" value="NUDIX_BOX"/>
    <property type="match status" value="1"/>
</dbReference>
<dbReference type="PANTHER" id="PTHR42904:SF6">
    <property type="entry name" value="NAD-CAPPED RNA HYDROLASE NUDT12"/>
    <property type="match status" value="1"/>
</dbReference>
<dbReference type="Gene3D" id="3.90.79.20">
    <property type="match status" value="1"/>
</dbReference>
<dbReference type="Gene3D" id="3.90.79.10">
    <property type="entry name" value="Nucleoside Triphosphate Pyrophosphohydrolase"/>
    <property type="match status" value="1"/>
</dbReference>
<evidence type="ECO:0000256" key="3">
    <source>
        <dbReference type="ARBA" id="ARBA00009595"/>
    </source>
</evidence>
<dbReference type="CDD" id="cd03429">
    <property type="entry name" value="NUDIX_NADH_pyrophosphatase_Nudt13"/>
    <property type="match status" value="1"/>
</dbReference>